<comment type="caution">
    <text evidence="2">The sequence shown here is derived from an EMBL/GenBank/DDBJ whole genome shotgun (WGS) entry which is preliminary data.</text>
</comment>
<dbReference type="Proteomes" id="UP000308724">
    <property type="component" value="Unassembled WGS sequence"/>
</dbReference>
<name>A0A4T0B568_AURPU</name>
<evidence type="ECO:0000313" key="2">
    <source>
        <dbReference type="EMBL" id="TIA28961.1"/>
    </source>
</evidence>
<feature type="compositionally biased region" description="Basic and acidic residues" evidence="1">
    <location>
        <begin position="89"/>
        <end position="104"/>
    </location>
</feature>
<evidence type="ECO:0000256" key="1">
    <source>
        <dbReference type="SAM" id="MobiDB-lite"/>
    </source>
</evidence>
<dbReference type="EMBL" id="QZBZ01000504">
    <property type="protein sequence ID" value="TIA28961.1"/>
    <property type="molecule type" value="Genomic_DNA"/>
</dbReference>
<dbReference type="AlphaFoldDB" id="A0A4T0B568"/>
<organism evidence="2 3">
    <name type="scientific">Aureobasidium pullulans</name>
    <name type="common">Black yeast</name>
    <name type="synonym">Pullularia pullulans</name>
    <dbReference type="NCBI Taxonomy" id="5580"/>
    <lineage>
        <taxon>Eukaryota</taxon>
        <taxon>Fungi</taxon>
        <taxon>Dikarya</taxon>
        <taxon>Ascomycota</taxon>
        <taxon>Pezizomycotina</taxon>
        <taxon>Dothideomycetes</taxon>
        <taxon>Dothideomycetidae</taxon>
        <taxon>Dothideales</taxon>
        <taxon>Saccotheciaceae</taxon>
        <taxon>Aureobasidium</taxon>
    </lineage>
</organism>
<protein>
    <submittedName>
        <fullName evidence="2">Uncharacterized protein</fullName>
    </submittedName>
</protein>
<sequence>MAPIARHAVKFTQRITNGPLRTKTLNLIEEATKKPDLDHFTAALLKNPAHTSNSDSRQHVTVRLATAAQEAANKAQTVHIYFDKNGNYDGHKLFPERGPKGSDN</sequence>
<feature type="region of interest" description="Disordered" evidence="1">
    <location>
        <begin position="84"/>
        <end position="104"/>
    </location>
</feature>
<accession>A0A4T0B568</accession>
<proteinExistence type="predicted"/>
<reference evidence="2 3" key="1">
    <citation type="submission" date="2018-10" db="EMBL/GenBank/DDBJ databases">
        <title>Fifty Aureobasidium pullulans genomes reveal a recombining polyextremotolerant generalist.</title>
        <authorList>
            <person name="Gostincar C."/>
            <person name="Turk M."/>
            <person name="Zajc J."/>
            <person name="Gunde-Cimerman N."/>
        </authorList>
    </citation>
    <scope>NUCLEOTIDE SEQUENCE [LARGE SCALE GENOMIC DNA]</scope>
    <source>
        <strain evidence="2 3">EXF-1645</strain>
    </source>
</reference>
<gene>
    <name evidence="2" type="ORF">D6C78_10482</name>
</gene>
<evidence type="ECO:0000313" key="3">
    <source>
        <dbReference type="Proteomes" id="UP000308724"/>
    </source>
</evidence>